<feature type="DNA-binding region" description="H-T-H motif" evidence="2">
    <location>
        <begin position="24"/>
        <end position="43"/>
    </location>
</feature>
<protein>
    <submittedName>
        <fullName evidence="4">TetR/AcrR family transcriptional regulator</fullName>
    </submittedName>
</protein>
<proteinExistence type="predicted"/>
<dbReference type="Proteomes" id="UP000886724">
    <property type="component" value="Unassembled WGS sequence"/>
</dbReference>
<evidence type="ECO:0000313" key="4">
    <source>
        <dbReference type="EMBL" id="HIX82217.1"/>
    </source>
</evidence>
<keyword evidence="1 2" id="KW-0238">DNA-binding</keyword>
<dbReference type="AlphaFoldDB" id="A0A9D1XML3"/>
<dbReference type="PRINTS" id="PR00455">
    <property type="entry name" value="HTHTETR"/>
</dbReference>
<evidence type="ECO:0000259" key="3">
    <source>
        <dbReference type="PROSITE" id="PS50977"/>
    </source>
</evidence>
<accession>A0A9D1XML3</accession>
<dbReference type="SUPFAM" id="SSF46689">
    <property type="entry name" value="Homeodomain-like"/>
    <property type="match status" value="1"/>
</dbReference>
<evidence type="ECO:0000313" key="5">
    <source>
        <dbReference type="Proteomes" id="UP000886724"/>
    </source>
</evidence>
<dbReference type="GO" id="GO:0003677">
    <property type="term" value="F:DNA binding"/>
    <property type="evidence" value="ECO:0007669"/>
    <property type="project" value="UniProtKB-UniRule"/>
</dbReference>
<name>A0A9D1XML3_9FIRM</name>
<gene>
    <name evidence="4" type="ORF">H9980_09655</name>
</gene>
<dbReference type="Gene3D" id="1.10.357.10">
    <property type="entry name" value="Tetracycline Repressor, domain 2"/>
    <property type="match status" value="1"/>
</dbReference>
<sequence>MTTKDKILKQTYKLYQEKGFNNVTIQDICKKTNITKPTFYKYFKNKEDTIIHLYDDITKEISSNVPQLILANNYYEQLLLCFLSLVKQSQDIGFDIIGQMFKINLDNDQGSFDFRDDFSAICIAITKKGQEADQFLNKRNPYDLYKTLSYAFTGFEMMWCIKKGDFDFETEVKNAIQTIYQVDKKLYK</sequence>
<evidence type="ECO:0000256" key="1">
    <source>
        <dbReference type="ARBA" id="ARBA00023125"/>
    </source>
</evidence>
<dbReference type="PROSITE" id="PS01081">
    <property type="entry name" value="HTH_TETR_1"/>
    <property type="match status" value="1"/>
</dbReference>
<dbReference type="Pfam" id="PF00440">
    <property type="entry name" value="TetR_N"/>
    <property type="match status" value="1"/>
</dbReference>
<reference evidence="4" key="2">
    <citation type="submission" date="2021-04" db="EMBL/GenBank/DDBJ databases">
        <authorList>
            <person name="Gilroy R."/>
        </authorList>
    </citation>
    <scope>NUCLEOTIDE SEQUENCE</scope>
    <source>
        <strain evidence="4">ChiGjej1B1-14440</strain>
    </source>
</reference>
<dbReference type="InterPro" id="IPR050624">
    <property type="entry name" value="HTH-type_Tx_Regulator"/>
</dbReference>
<organism evidence="4 5">
    <name type="scientific">Candidatus Erysipelatoclostridium merdavium</name>
    <dbReference type="NCBI Taxonomy" id="2838566"/>
    <lineage>
        <taxon>Bacteria</taxon>
        <taxon>Bacillati</taxon>
        <taxon>Bacillota</taxon>
        <taxon>Erysipelotrichia</taxon>
        <taxon>Erysipelotrichales</taxon>
        <taxon>Erysipelotrichales incertae sedis</taxon>
    </lineage>
</organism>
<reference evidence="4" key="1">
    <citation type="journal article" date="2021" name="PeerJ">
        <title>Extensive microbial diversity within the chicken gut microbiome revealed by metagenomics and culture.</title>
        <authorList>
            <person name="Gilroy R."/>
            <person name="Ravi A."/>
            <person name="Getino M."/>
            <person name="Pursley I."/>
            <person name="Horton D.L."/>
            <person name="Alikhan N.F."/>
            <person name="Baker D."/>
            <person name="Gharbi K."/>
            <person name="Hall N."/>
            <person name="Watson M."/>
            <person name="Adriaenssens E.M."/>
            <person name="Foster-Nyarko E."/>
            <person name="Jarju S."/>
            <person name="Secka A."/>
            <person name="Antonio M."/>
            <person name="Oren A."/>
            <person name="Chaudhuri R.R."/>
            <person name="La Ragione R."/>
            <person name="Hildebrand F."/>
            <person name="Pallen M.J."/>
        </authorList>
    </citation>
    <scope>NUCLEOTIDE SEQUENCE</scope>
    <source>
        <strain evidence="4">ChiGjej1B1-14440</strain>
    </source>
</reference>
<dbReference type="InterPro" id="IPR001647">
    <property type="entry name" value="HTH_TetR"/>
</dbReference>
<dbReference type="InterPro" id="IPR009057">
    <property type="entry name" value="Homeodomain-like_sf"/>
</dbReference>
<dbReference type="EMBL" id="DXET01000218">
    <property type="protein sequence ID" value="HIX82217.1"/>
    <property type="molecule type" value="Genomic_DNA"/>
</dbReference>
<dbReference type="PANTHER" id="PTHR43479:SF11">
    <property type="entry name" value="ACREF_ENVCD OPERON REPRESSOR-RELATED"/>
    <property type="match status" value="1"/>
</dbReference>
<feature type="domain" description="HTH tetR-type" evidence="3">
    <location>
        <begin position="1"/>
        <end position="61"/>
    </location>
</feature>
<comment type="caution">
    <text evidence="4">The sequence shown here is derived from an EMBL/GenBank/DDBJ whole genome shotgun (WGS) entry which is preliminary data.</text>
</comment>
<dbReference type="PROSITE" id="PS50977">
    <property type="entry name" value="HTH_TETR_2"/>
    <property type="match status" value="1"/>
</dbReference>
<dbReference type="PANTHER" id="PTHR43479">
    <property type="entry name" value="ACREF/ENVCD OPERON REPRESSOR-RELATED"/>
    <property type="match status" value="1"/>
</dbReference>
<evidence type="ECO:0000256" key="2">
    <source>
        <dbReference type="PROSITE-ProRule" id="PRU00335"/>
    </source>
</evidence>
<dbReference type="InterPro" id="IPR023772">
    <property type="entry name" value="DNA-bd_HTH_TetR-type_CS"/>
</dbReference>